<dbReference type="GO" id="GO:0016285">
    <property type="term" value="F:alanyl aminopeptidase activity"/>
    <property type="evidence" value="ECO:0007669"/>
    <property type="project" value="UniProtKB-EC"/>
</dbReference>
<dbReference type="InterPro" id="IPR027268">
    <property type="entry name" value="Peptidase_M4/M1_CTD_sf"/>
</dbReference>
<evidence type="ECO:0000256" key="7">
    <source>
        <dbReference type="ARBA" id="ARBA00022723"/>
    </source>
</evidence>
<evidence type="ECO:0000256" key="13">
    <source>
        <dbReference type="SAM" id="SignalP"/>
    </source>
</evidence>
<dbReference type="GO" id="GO:0008237">
    <property type="term" value="F:metallopeptidase activity"/>
    <property type="evidence" value="ECO:0007669"/>
    <property type="project" value="UniProtKB-KW"/>
</dbReference>
<reference evidence="16 17" key="1">
    <citation type="submission" date="2016-11" db="EMBL/GenBank/DDBJ databases">
        <authorList>
            <person name="Jaros S."/>
            <person name="Januszkiewicz K."/>
            <person name="Wedrychowicz H."/>
        </authorList>
    </citation>
    <scope>NUCLEOTIDE SEQUENCE [LARGE SCALE GENOMIC DNA]</scope>
    <source>
        <strain evidence="16 17">DSM 45627</strain>
    </source>
</reference>
<dbReference type="STRING" id="1206085.SAMN05443575_0443"/>
<evidence type="ECO:0000259" key="15">
    <source>
        <dbReference type="Pfam" id="PF17900"/>
    </source>
</evidence>
<dbReference type="Gene3D" id="1.10.390.10">
    <property type="entry name" value="Neutral Protease Domain 2"/>
    <property type="match status" value="1"/>
</dbReference>
<dbReference type="AlphaFoldDB" id="A0A1M5D3R4"/>
<evidence type="ECO:0000256" key="3">
    <source>
        <dbReference type="ARBA" id="ARBA00010136"/>
    </source>
</evidence>
<evidence type="ECO:0000256" key="12">
    <source>
        <dbReference type="ARBA" id="ARBA00031533"/>
    </source>
</evidence>
<keyword evidence="9" id="KW-0862">Zinc</keyword>
<dbReference type="GO" id="GO:0006508">
    <property type="term" value="P:proteolysis"/>
    <property type="evidence" value="ECO:0007669"/>
    <property type="project" value="UniProtKB-KW"/>
</dbReference>
<proteinExistence type="inferred from homology"/>
<feature type="signal peptide" evidence="13">
    <location>
        <begin position="1"/>
        <end position="31"/>
    </location>
</feature>
<gene>
    <name evidence="16" type="ORF">SAMN05443575_0443</name>
</gene>
<dbReference type="InterPro" id="IPR014782">
    <property type="entry name" value="Peptidase_M1_dom"/>
</dbReference>
<evidence type="ECO:0000256" key="9">
    <source>
        <dbReference type="ARBA" id="ARBA00022833"/>
    </source>
</evidence>
<evidence type="ECO:0000256" key="10">
    <source>
        <dbReference type="ARBA" id="ARBA00023049"/>
    </source>
</evidence>
<dbReference type="InterPro" id="IPR045357">
    <property type="entry name" value="Aminopeptidase_N-like_N"/>
</dbReference>
<feature type="domain" description="Aminopeptidase N-like N-terminal" evidence="15">
    <location>
        <begin position="63"/>
        <end position="237"/>
    </location>
</feature>
<evidence type="ECO:0000256" key="8">
    <source>
        <dbReference type="ARBA" id="ARBA00022801"/>
    </source>
</evidence>
<dbReference type="SUPFAM" id="SSF55486">
    <property type="entry name" value="Metalloproteases ('zincins'), catalytic domain"/>
    <property type="match status" value="1"/>
</dbReference>
<dbReference type="InterPro" id="IPR001930">
    <property type="entry name" value="Peptidase_M1"/>
</dbReference>
<evidence type="ECO:0000256" key="5">
    <source>
        <dbReference type="ARBA" id="ARBA00015611"/>
    </source>
</evidence>
<evidence type="ECO:0000313" key="17">
    <source>
        <dbReference type="Proteomes" id="UP000186132"/>
    </source>
</evidence>
<dbReference type="InterPro" id="IPR042097">
    <property type="entry name" value="Aminopeptidase_N-like_N_sf"/>
</dbReference>
<sequence length="479" mass="52366">MDPGVNRAWRRLTGIAAGGLLTVSLVPAAAAAPATASRHFTPGAAGVGDPYFPELGNGGFDVEHYDLNLGYVPADRQLRGTATIRARATQNLSRFDLDLSGMTVRSVRVDGAAARFTREDEELVITPRHGLVRGEHFAVTVRYDGSPKTITGSPIVFGADYGWQYTKDGAFVGDEPNAAHTWFPSSDHPSDKASYTFRVTVPQGTKVVANGELRAENTVAAGTRYVWNEVKPMATYLATIDIGRWNFRSGRTAGGISELVAVDPDLAAKARDARFSETTGEITDYWAKTFGKYPFTSTGAIVDNLPNVGFSLETQTRPLYGSVVGVGTIAHELSHEWFGDSVSVRTWRDIWLNEGFATYAAWLWAEHTGGRTAYASAKAAYDGVAASSPFWNQSIADPQRDTMFSSAVYNRGGMTLAALQHRIGDTAFFRLLRTWTAQHRYGNATTAQFTRLAERVSGQDLDDFFRTWLWDKTKPATFG</sequence>
<keyword evidence="17" id="KW-1185">Reference proteome</keyword>
<dbReference type="PANTHER" id="PTHR11533:SF297">
    <property type="entry name" value="AMINOPEPTIDASE N"/>
    <property type="match status" value="1"/>
</dbReference>
<dbReference type="PANTHER" id="PTHR11533">
    <property type="entry name" value="PROTEASE M1 ZINC METALLOPROTEASE"/>
    <property type="match status" value="1"/>
</dbReference>
<dbReference type="Pfam" id="PF17900">
    <property type="entry name" value="Peptidase_M1_N"/>
    <property type="match status" value="1"/>
</dbReference>
<evidence type="ECO:0000256" key="4">
    <source>
        <dbReference type="ARBA" id="ARBA00012564"/>
    </source>
</evidence>
<dbReference type="PRINTS" id="PR00756">
    <property type="entry name" value="ALADIPTASE"/>
</dbReference>
<accession>A0A1M5D3R4</accession>
<evidence type="ECO:0000256" key="11">
    <source>
        <dbReference type="ARBA" id="ARBA00029811"/>
    </source>
</evidence>
<dbReference type="EC" id="3.4.11.2" evidence="4"/>
<dbReference type="GO" id="GO:0008270">
    <property type="term" value="F:zinc ion binding"/>
    <property type="evidence" value="ECO:0007669"/>
    <property type="project" value="InterPro"/>
</dbReference>
<dbReference type="InterPro" id="IPR050344">
    <property type="entry name" value="Peptidase_M1_aminopeptidases"/>
</dbReference>
<dbReference type="SUPFAM" id="SSF63737">
    <property type="entry name" value="Leukotriene A4 hydrolase N-terminal domain"/>
    <property type="match status" value="1"/>
</dbReference>
<keyword evidence="8" id="KW-0378">Hydrolase</keyword>
<comment type="cofactor">
    <cofactor evidence="2">
        <name>Zn(2+)</name>
        <dbReference type="ChEBI" id="CHEBI:29105"/>
    </cofactor>
</comment>
<dbReference type="Gene3D" id="2.60.40.1730">
    <property type="entry name" value="tricorn interacting facor f3 domain"/>
    <property type="match status" value="1"/>
</dbReference>
<dbReference type="Pfam" id="PF01433">
    <property type="entry name" value="Peptidase_M1"/>
    <property type="match status" value="1"/>
</dbReference>
<evidence type="ECO:0000259" key="14">
    <source>
        <dbReference type="Pfam" id="PF01433"/>
    </source>
</evidence>
<keyword evidence="10" id="KW-0482">Metalloprotease</keyword>
<dbReference type="OrthoDB" id="3885507at2"/>
<keyword evidence="6" id="KW-0645">Protease</keyword>
<evidence type="ECO:0000256" key="6">
    <source>
        <dbReference type="ARBA" id="ARBA00022670"/>
    </source>
</evidence>
<dbReference type="Proteomes" id="UP000186132">
    <property type="component" value="Unassembled WGS sequence"/>
</dbReference>
<dbReference type="CDD" id="cd09603">
    <property type="entry name" value="M1_APN_like"/>
    <property type="match status" value="1"/>
</dbReference>
<evidence type="ECO:0000256" key="2">
    <source>
        <dbReference type="ARBA" id="ARBA00001947"/>
    </source>
</evidence>
<name>A0A1M5D3R4_9ACTN</name>
<comment type="similarity">
    <text evidence="3">Belongs to the peptidase M1 family.</text>
</comment>
<feature type="domain" description="Peptidase M1 membrane alanine aminopeptidase" evidence="14">
    <location>
        <begin position="328"/>
        <end position="468"/>
    </location>
</feature>
<evidence type="ECO:0000313" key="16">
    <source>
        <dbReference type="EMBL" id="SHF61517.1"/>
    </source>
</evidence>
<organism evidence="16 17">
    <name type="scientific">Jatrophihabitans endophyticus</name>
    <dbReference type="NCBI Taxonomy" id="1206085"/>
    <lineage>
        <taxon>Bacteria</taxon>
        <taxon>Bacillati</taxon>
        <taxon>Actinomycetota</taxon>
        <taxon>Actinomycetes</taxon>
        <taxon>Jatrophihabitantales</taxon>
        <taxon>Jatrophihabitantaceae</taxon>
        <taxon>Jatrophihabitans</taxon>
    </lineage>
</organism>
<evidence type="ECO:0000256" key="1">
    <source>
        <dbReference type="ARBA" id="ARBA00000098"/>
    </source>
</evidence>
<feature type="chain" id="PRO_5038742115" description="Aminopeptidase N" evidence="13">
    <location>
        <begin position="32"/>
        <end position="479"/>
    </location>
</feature>
<keyword evidence="13" id="KW-0732">Signal</keyword>
<comment type="catalytic activity">
    <reaction evidence="1">
        <text>Release of an N-terminal amino acid, Xaa-|-Yaa- from a peptide, amide or arylamide. Xaa is preferably Ala, but may be most amino acids including Pro (slow action). When a terminal hydrophobic residue is followed by a prolyl residue, the two may be released as an intact Xaa-Pro dipeptide.</text>
        <dbReference type="EC" id="3.4.11.2"/>
    </reaction>
</comment>
<dbReference type="EMBL" id="FQVU01000001">
    <property type="protein sequence ID" value="SHF61517.1"/>
    <property type="molecule type" value="Genomic_DNA"/>
</dbReference>
<protein>
    <recommendedName>
        <fullName evidence="5">Aminopeptidase N</fullName>
        <ecNumber evidence="4">3.4.11.2</ecNumber>
    </recommendedName>
    <alternativeName>
        <fullName evidence="11">Alanine aminopeptidase</fullName>
    </alternativeName>
    <alternativeName>
        <fullName evidence="12">Lysyl aminopeptidase</fullName>
    </alternativeName>
</protein>
<keyword evidence="7" id="KW-0479">Metal-binding</keyword>